<keyword evidence="1" id="KW-0472">Membrane</keyword>
<evidence type="ECO:0000313" key="2">
    <source>
        <dbReference type="EMBL" id="ADZ91392.1"/>
    </source>
</evidence>
<keyword evidence="1" id="KW-1133">Transmembrane helix</keyword>
<accession>F2K4J9</accession>
<evidence type="ECO:0000256" key="1">
    <source>
        <dbReference type="SAM" id="Phobius"/>
    </source>
</evidence>
<protein>
    <submittedName>
        <fullName evidence="2">Uncharacterized protein</fullName>
    </submittedName>
</protein>
<keyword evidence="1" id="KW-0812">Transmembrane</keyword>
<dbReference type="EMBL" id="CP002583">
    <property type="protein sequence ID" value="ADZ91392.1"/>
    <property type="molecule type" value="Genomic_DNA"/>
</dbReference>
<reference evidence="2 3" key="1">
    <citation type="journal article" date="2012" name="Stand. Genomic Sci.">
        <title>Complete genome sequence of the melanogenic marine bacterium Marinomonas mediterranea type strain (MMB-1(T)).</title>
        <authorList>
            <person name="Lucas-Elio P."/>
            <person name="Goodwin L."/>
            <person name="Woyke T."/>
            <person name="Pitluck S."/>
            <person name="Nolan M."/>
            <person name="Kyrpides N.C."/>
            <person name="Detter J.C."/>
            <person name="Copeland A."/>
            <person name="Teshima H."/>
            <person name="Bruce D."/>
            <person name="Detter C."/>
            <person name="Tapia R."/>
            <person name="Han S."/>
            <person name="Land M.L."/>
            <person name="Ivanova N."/>
            <person name="Mikhailova N."/>
            <person name="Johnston A.W."/>
            <person name="Sanchez-Amat A."/>
        </authorList>
    </citation>
    <scope>NUCLEOTIDE SEQUENCE [LARGE SCALE GENOMIC DNA]</scope>
    <source>
        <strain evidence="3">ATCC 700492 / JCM 21426 / NBRC 103028 / MMB-1</strain>
    </source>
</reference>
<keyword evidence="3" id="KW-1185">Reference proteome</keyword>
<dbReference type="HOGENOM" id="CLU_3119572_0_0_6"/>
<proteinExistence type="predicted"/>
<gene>
    <name evidence="2" type="ordered locus">Marme_2149</name>
</gene>
<sequence>MSLEYFYVYFFLFPTWLLGVSVPPPVFVLATGIVEWTHYHTNDERGRLSS</sequence>
<name>F2K4J9_MARM1</name>
<dbReference type="AlphaFoldDB" id="F2K4J9"/>
<evidence type="ECO:0000313" key="3">
    <source>
        <dbReference type="Proteomes" id="UP000001062"/>
    </source>
</evidence>
<dbReference type="PATRIC" id="fig|717774.3.peg.2214"/>
<organism evidence="2 3">
    <name type="scientific">Marinomonas mediterranea (strain ATCC 700492 / JCM 21426 / NBRC 103028 / MMB-1)</name>
    <dbReference type="NCBI Taxonomy" id="717774"/>
    <lineage>
        <taxon>Bacteria</taxon>
        <taxon>Pseudomonadati</taxon>
        <taxon>Pseudomonadota</taxon>
        <taxon>Gammaproteobacteria</taxon>
        <taxon>Oceanospirillales</taxon>
        <taxon>Oceanospirillaceae</taxon>
        <taxon>Marinomonas</taxon>
    </lineage>
</organism>
<dbReference type="STRING" id="717774.Marme_2149"/>
<dbReference type="Proteomes" id="UP000001062">
    <property type="component" value="Chromosome"/>
</dbReference>
<dbReference type="KEGG" id="mme:Marme_2149"/>
<feature type="transmembrane region" description="Helical" evidence="1">
    <location>
        <begin position="6"/>
        <end position="30"/>
    </location>
</feature>